<evidence type="ECO:0000313" key="5">
    <source>
        <dbReference type="EMBL" id="CCI86414.1"/>
    </source>
</evidence>
<protein>
    <submittedName>
        <fullName evidence="6">Transcriptional regulator</fullName>
    </submittedName>
    <submittedName>
        <fullName evidence="5">UbiC transcription regulator-associated</fullName>
    </submittedName>
</protein>
<keyword evidence="8" id="KW-1185">Reference proteome</keyword>
<dbReference type="InterPro" id="IPR050679">
    <property type="entry name" value="Bact_HTH_transcr_reg"/>
</dbReference>
<dbReference type="SMART" id="SM00866">
    <property type="entry name" value="UTRA"/>
    <property type="match status" value="1"/>
</dbReference>
<dbReference type="SUPFAM" id="SSF64288">
    <property type="entry name" value="Chorismate lyase-like"/>
    <property type="match status" value="1"/>
</dbReference>
<evidence type="ECO:0000256" key="2">
    <source>
        <dbReference type="ARBA" id="ARBA00023125"/>
    </source>
</evidence>
<dbReference type="Gene3D" id="3.40.1410.10">
    <property type="entry name" value="Chorismate lyase-like"/>
    <property type="match status" value="1"/>
</dbReference>
<dbReference type="EMBL" id="AYZO01000035">
    <property type="protein sequence ID" value="KRN10050.1"/>
    <property type="molecule type" value="Genomic_DNA"/>
</dbReference>
<evidence type="ECO:0000313" key="6">
    <source>
        <dbReference type="EMBL" id="KRN10050.1"/>
    </source>
</evidence>
<dbReference type="OrthoDB" id="9815017at2"/>
<dbReference type="InterPro" id="IPR011663">
    <property type="entry name" value="UTRA"/>
</dbReference>
<dbReference type="STRING" id="1423751.FC38_GL001214"/>
<evidence type="ECO:0000256" key="1">
    <source>
        <dbReference type="ARBA" id="ARBA00023015"/>
    </source>
</evidence>
<evidence type="ECO:0000259" key="4">
    <source>
        <dbReference type="PROSITE" id="PS50949"/>
    </source>
</evidence>
<keyword evidence="2" id="KW-0238">DNA-binding</keyword>
<dbReference type="AlphaFoldDB" id="I7KN07"/>
<dbReference type="PANTHER" id="PTHR44846:SF1">
    <property type="entry name" value="MANNOSYL-D-GLYCERATE TRANSPORT_METABOLISM SYSTEM REPRESSOR MNGR-RELATED"/>
    <property type="match status" value="1"/>
</dbReference>
<dbReference type="GO" id="GO:0003700">
    <property type="term" value="F:DNA-binding transcription factor activity"/>
    <property type="evidence" value="ECO:0007669"/>
    <property type="project" value="InterPro"/>
</dbReference>
<dbReference type="InterPro" id="IPR028978">
    <property type="entry name" value="Chorismate_lyase_/UTRA_dom_sf"/>
</dbReference>
<proteinExistence type="predicted"/>
<dbReference type="Gene3D" id="1.10.10.10">
    <property type="entry name" value="Winged helix-like DNA-binding domain superfamily/Winged helix DNA-binding domain"/>
    <property type="match status" value="1"/>
</dbReference>
<dbReference type="Proteomes" id="UP000009326">
    <property type="component" value="Unassembled WGS sequence"/>
</dbReference>
<dbReference type="PRINTS" id="PR00035">
    <property type="entry name" value="HTHGNTR"/>
</dbReference>
<evidence type="ECO:0000256" key="3">
    <source>
        <dbReference type="ARBA" id="ARBA00023163"/>
    </source>
</evidence>
<dbReference type="PROSITE" id="PS50949">
    <property type="entry name" value="HTH_GNTR"/>
    <property type="match status" value="1"/>
</dbReference>
<dbReference type="PANTHER" id="PTHR44846">
    <property type="entry name" value="MANNOSYL-D-GLYCERATE TRANSPORT/METABOLISM SYSTEM REPRESSOR MNGR-RELATED"/>
    <property type="match status" value="1"/>
</dbReference>
<dbReference type="RefSeq" id="WP_008472345.1">
    <property type="nucleotide sequence ID" value="NZ_AYZO01000035.1"/>
</dbReference>
<gene>
    <name evidence="5" type="ORF">BN52_07390</name>
    <name evidence="6" type="ORF">FC38_GL001214</name>
</gene>
<dbReference type="CDD" id="cd07377">
    <property type="entry name" value="WHTH_GntR"/>
    <property type="match status" value="1"/>
</dbReference>
<dbReference type="GO" id="GO:0045892">
    <property type="term" value="P:negative regulation of DNA-templated transcription"/>
    <property type="evidence" value="ECO:0007669"/>
    <property type="project" value="TreeGrafter"/>
</dbReference>
<dbReference type="PATRIC" id="fig|1423751.3.peg.1255"/>
<dbReference type="InterPro" id="IPR000524">
    <property type="entry name" value="Tscrpt_reg_HTH_GntR"/>
</dbReference>
<comment type="caution">
    <text evidence="5">The sequence shown here is derived from an EMBL/GenBank/DDBJ whole genome shotgun (WGS) entry which is preliminary data.</text>
</comment>
<keyword evidence="3" id="KW-0804">Transcription</keyword>
<dbReference type="InterPro" id="IPR036388">
    <property type="entry name" value="WH-like_DNA-bd_sf"/>
</dbReference>
<organism evidence="5 7">
    <name type="scientific">Lactobacillus gigeriorum DSM 23908 = CRBIP 24.85</name>
    <dbReference type="NCBI Taxonomy" id="1423751"/>
    <lineage>
        <taxon>Bacteria</taxon>
        <taxon>Bacillati</taxon>
        <taxon>Bacillota</taxon>
        <taxon>Bacilli</taxon>
        <taxon>Lactobacillales</taxon>
        <taxon>Lactobacillaceae</taxon>
        <taxon>Lactobacillus</taxon>
    </lineage>
</organism>
<evidence type="ECO:0000313" key="7">
    <source>
        <dbReference type="Proteomes" id="UP000009326"/>
    </source>
</evidence>
<reference evidence="5 7" key="1">
    <citation type="submission" date="2012-06" db="EMBL/GenBank/DDBJ databases">
        <title>Draft genome sequence of Lactobacillus gigeriorum CRBIP 24.85T, isolated from chicken crop.</title>
        <authorList>
            <person name="Cousin S."/>
            <person name="Ma L."/>
            <person name="Creno S."/>
            <person name="Clermont D."/>
            <person name="Loux V."/>
            <person name="Bizet C."/>
            <person name="Bouchier C."/>
        </authorList>
    </citation>
    <scope>NUCLEOTIDE SEQUENCE [LARGE SCALE GENOMIC DNA]</scope>
    <source>
        <strain evidence="7">CRBIP 24.85T</strain>
        <strain evidence="5">Type strain: CRBIP 24.85</strain>
    </source>
</reference>
<evidence type="ECO:0000313" key="8">
    <source>
        <dbReference type="Proteomes" id="UP000051521"/>
    </source>
</evidence>
<sequence>MANPLYRELMERLEKEIREKYAPNEQLPSERDMVKKYNVSRSTIRLALGDLEQRGIIYRLHGKGTFVSSYFSDQTSLSATYSFSKLSGNGFKPSTQNISLGLIAPDEEIAKQLNLAPGERAYELTRLRLSNGEPFLYSKTYLPEKIFPDFVLDDVEHDSLYDVMQKKYQQISVLAFEDIKAVNLDARVAKILEVNEGDAAMKIYRRTINDKNVSVEYTKAFARGDKFIYQSKQYNNIY</sequence>
<dbReference type="GO" id="GO:0003677">
    <property type="term" value="F:DNA binding"/>
    <property type="evidence" value="ECO:0007669"/>
    <property type="project" value="UniProtKB-KW"/>
</dbReference>
<reference evidence="6 8" key="2">
    <citation type="journal article" date="2015" name="Genome Announc.">
        <title>Expanding the biotechnology potential of lactobacilli through comparative genomics of 213 strains and associated genera.</title>
        <authorList>
            <person name="Sun Z."/>
            <person name="Harris H.M."/>
            <person name="McCann A."/>
            <person name="Guo C."/>
            <person name="Argimon S."/>
            <person name="Zhang W."/>
            <person name="Yang X."/>
            <person name="Jeffery I.B."/>
            <person name="Cooney J.C."/>
            <person name="Kagawa T.F."/>
            <person name="Liu W."/>
            <person name="Song Y."/>
            <person name="Salvetti E."/>
            <person name="Wrobel A."/>
            <person name="Rasinkangas P."/>
            <person name="Parkhill J."/>
            <person name="Rea M.C."/>
            <person name="O'Sullivan O."/>
            <person name="Ritari J."/>
            <person name="Douillard F.P."/>
            <person name="Paul Ross R."/>
            <person name="Yang R."/>
            <person name="Briner A.E."/>
            <person name="Felis G.E."/>
            <person name="de Vos W.M."/>
            <person name="Barrangou R."/>
            <person name="Klaenhammer T.R."/>
            <person name="Caufield P.W."/>
            <person name="Cui Y."/>
            <person name="Zhang H."/>
            <person name="O'Toole P.W."/>
        </authorList>
    </citation>
    <scope>NUCLEOTIDE SEQUENCE [LARGE SCALE GENOMIC DNA]</scope>
    <source>
        <strain evidence="6 8">DSM 23908</strain>
    </source>
</reference>
<dbReference type="InterPro" id="IPR036390">
    <property type="entry name" value="WH_DNA-bd_sf"/>
</dbReference>
<dbReference type="Proteomes" id="UP000051521">
    <property type="component" value="Unassembled WGS sequence"/>
</dbReference>
<dbReference type="SMART" id="SM00345">
    <property type="entry name" value="HTH_GNTR"/>
    <property type="match status" value="1"/>
</dbReference>
<accession>I7KN07</accession>
<dbReference type="SUPFAM" id="SSF46785">
    <property type="entry name" value="Winged helix' DNA-binding domain"/>
    <property type="match status" value="1"/>
</dbReference>
<dbReference type="EMBL" id="CAKC01000018">
    <property type="protein sequence ID" value="CCI86414.1"/>
    <property type="molecule type" value="Genomic_DNA"/>
</dbReference>
<keyword evidence="1" id="KW-0805">Transcription regulation</keyword>
<feature type="domain" description="HTH gntR-type" evidence="4">
    <location>
        <begin position="3"/>
        <end position="70"/>
    </location>
</feature>
<dbReference type="Pfam" id="PF07702">
    <property type="entry name" value="UTRA"/>
    <property type="match status" value="1"/>
</dbReference>
<dbReference type="Pfam" id="PF00392">
    <property type="entry name" value="GntR"/>
    <property type="match status" value="1"/>
</dbReference>
<name>I7KN07_9LACO</name>